<dbReference type="STRING" id="51511.ENSCSAVP00000001192"/>
<protein>
    <recommendedName>
        <fullName evidence="4">Ethylmalonyl-CoA decarboxylase</fullName>
    </recommendedName>
</protein>
<dbReference type="GO" id="GO:0006635">
    <property type="term" value="P:fatty acid beta-oxidation"/>
    <property type="evidence" value="ECO:0007669"/>
    <property type="project" value="TreeGrafter"/>
</dbReference>
<name>H2Y794_CIOSA</name>
<dbReference type="InterPro" id="IPR001753">
    <property type="entry name" value="Enoyl-CoA_hydra/iso"/>
</dbReference>
<dbReference type="eggNOG" id="KOG1680">
    <property type="taxonomic scope" value="Eukaryota"/>
</dbReference>
<reference evidence="2" key="2">
    <citation type="submission" date="2025-08" db="UniProtKB">
        <authorList>
            <consortium name="Ensembl"/>
        </authorList>
    </citation>
    <scope>IDENTIFICATION</scope>
</reference>
<dbReference type="Gene3D" id="3.90.226.10">
    <property type="entry name" value="2-enoyl-CoA Hydratase, Chain A, domain 1"/>
    <property type="match status" value="1"/>
</dbReference>
<dbReference type="Proteomes" id="UP000007875">
    <property type="component" value="Unassembled WGS sequence"/>
</dbReference>
<dbReference type="Pfam" id="PF00378">
    <property type="entry name" value="ECH_1"/>
    <property type="match status" value="1"/>
</dbReference>
<dbReference type="GO" id="GO:0016829">
    <property type="term" value="F:lyase activity"/>
    <property type="evidence" value="ECO:0007669"/>
    <property type="project" value="UniProtKB-KW"/>
</dbReference>
<dbReference type="InParanoid" id="H2Y794"/>
<dbReference type="Ensembl" id="ENSCSAVT00000001205.1">
    <property type="protein sequence ID" value="ENSCSAVP00000001192.1"/>
    <property type="gene ID" value="ENSCSAVG00000000671.1"/>
</dbReference>
<dbReference type="AlphaFoldDB" id="H2Y794"/>
<keyword evidence="1" id="KW-0456">Lyase</keyword>
<dbReference type="PANTHER" id="PTHR11941:SF27">
    <property type="entry name" value="ETHYLMALONYL-COA DECARBOXYLASE"/>
    <property type="match status" value="1"/>
</dbReference>
<reference evidence="3" key="1">
    <citation type="submission" date="2003-08" db="EMBL/GenBank/DDBJ databases">
        <authorList>
            <person name="Birren B."/>
            <person name="Nusbaum C."/>
            <person name="Abebe A."/>
            <person name="Abouelleil A."/>
            <person name="Adekoya E."/>
            <person name="Ait-zahra M."/>
            <person name="Allen N."/>
            <person name="Allen T."/>
            <person name="An P."/>
            <person name="Anderson M."/>
            <person name="Anderson S."/>
            <person name="Arachchi H."/>
            <person name="Armbruster J."/>
            <person name="Bachantsang P."/>
            <person name="Baldwin J."/>
            <person name="Barry A."/>
            <person name="Bayul T."/>
            <person name="Blitshsteyn B."/>
            <person name="Bloom T."/>
            <person name="Blye J."/>
            <person name="Boguslavskiy L."/>
            <person name="Borowsky M."/>
            <person name="Boukhgalter B."/>
            <person name="Brunache A."/>
            <person name="Butler J."/>
            <person name="Calixte N."/>
            <person name="Calvo S."/>
            <person name="Camarata J."/>
            <person name="Campo K."/>
            <person name="Chang J."/>
            <person name="Cheshatsang Y."/>
            <person name="Citroen M."/>
            <person name="Collymore A."/>
            <person name="Considine T."/>
            <person name="Cook A."/>
            <person name="Cooke P."/>
            <person name="Corum B."/>
            <person name="Cuomo C."/>
            <person name="David R."/>
            <person name="Dawoe T."/>
            <person name="Degray S."/>
            <person name="Dodge S."/>
            <person name="Dooley K."/>
            <person name="Dorje P."/>
            <person name="Dorjee K."/>
            <person name="Dorris L."/>
            <person name="Duffey N."/>
            <person name="Dupes A."/>
            <person name="Elkins T."/>
            <person name="Engels R."/>
            <person name="Erickson J."/>
            <person name="Farina A."/>
            <person name="Faro S."/>
            <person name="Ferreira P."/>
            <person name="Fischer H."/>
            <person name="Fitzgerald M."/>
            <person name="Foley K."/>
            <person name="Gage D."/>
            <person name="Galagan J."/>
            <person name="Gearin G."/>
            <person name="Gnerre S."/>
            <person name="Gnirke A."/>
            <person name="Goyette A."/>
            <person name="Graham J."/>
            <person name="Grandbois E."/>
            <person name="Gyaltsen K."/>
            <person name="Hafez N."/>
            <person name="Hagopian D."/>
            <person name="Hagos B."/>
            <person name="Hall J."/>
            <person name="Hatcher B."/>
            <person name="Heller A."/>
            <person name="Higgins H."/>
            <person name="Honan T."/>
            <person name="Horn A."/>
            <person name="Houde N."/>
            <person name="Hughes L."/>
            <person name="Hulme W."/>
            <person name="Husby E."/>
            <person name="Iliev I."/>
            <person name="Jaffe D."/>
            <person name="Jones C."/>
            <person name="Kamal M."/>
            <person name="Kamat A."/>
            <person name="Kamvysselis M."/>
            <person name="Karlsson E."/>
            <person name="Kells C."/>
            <person name="Kieu A."/>
            <person name="Kisner P."/>
            <person name="Kodira C."/>
            <person name="Kulbokas E."/>
            <person name="Labutti K."/>
            <person name="Lama D."/>
            <person name="Landers T."/>
            <person name="Leger J."/>
            <person name="Levine S."/>
            <person name="Lewis D."/>
            <person name="Lewis T."/>
            <person name="Lindblad-toh K."/>
            <person name="Liu X."/>
            <person name="Lokyitsang T."/>
            <person name="Lokyitsang Y."/>
            <person name="Lucien O."/>
            <person name="Lui A."/>
            <person name="Ma L.J."/>
            <person name="Mabbitt R."/>
            <person name="Macdonald J."/>
            <person name="Maclean C."/>
            <person name="Major J."/>
            <person name="Manning J."/>
            <person name="Marabella R."/>
            <person name="Maru K."/>
            <person name="Matthews C."/>
            <person name="Mauceli E."/>
            <person name="Mccarthy M."/>
            <person name="Mcdonough S."/>
            <person name="Mcghee T."/>
            <person name="Meldrim J."/>
            <person name="Meneus L."/>
            <person name="Mesirov J."/>
            <person name="Mihalev A."/>
            <person name="Mihova T."/>
            <person name="Mikkelsen T."/>
            <person name="Mlenga V."/>
            <person name="Moru K."/>
            <person name="Mozes J."/>
            <person name="Mulrain L."/>
            <person name="Munson G."/>
            <person name="Naylor J."/>
            <person name="Newes C."/>
            <person name="Nguyen C."/>
            <person name="Nguyen N."/>
            <person name="Nguyen T."/>
            <person name="Nicol R."/>
            <person name="Nielsen C."/>
            <person name="Nizzari M."/>
            <person name="Norbu C."/>
            <person name="Norbu N."/>
            <person name="O'donnell P."/>
            <person name="Okoawo O."/>
            <person name="O'leary S."/>
            <person name="Omotosho B."/>
            <person name="O'neill K."/>
            <person name="Osman S."/>
            <person name="Parker S."/>
            <person name="Perrin D."/>
            <person name="Phunkhang P."/>
            <person name="Piqani B."/>
            <person name="Purcell S."/>
            <person name="Rachupka T."/>
            <person name="Ramasamy U."/>
            <person name="Rameau R."/>
            <person name="Ray V."/>
            <person name="Raymond C."/>
            <person name="Retta R."/>
            <person name="Richardson S."/>
            <person name="Rise C."/>
            <person name="Rodriguez J."/>
            <person name="Rogers J."/>
            <person name="Rogov P."/>
            <person name="Rutman M."/>
            <person name="Schupbach R."/>
            <person name="Seaman C."/>
            <person name="Settipalli S."/>
            <person name="Sharpe T."/>
            <person name="Sheridan J."/>
            <person name="Sherpa N."/>
            <person name="Shi J."/>
            <person name="Smirnov S."/>
            <person name="Smith C."/>
            <person name="Sougnez C."/>
            <person name="Spencer B."/>
            <person name="Stalker J."/>
            <person name="Stange-thomann N."/>
            <person name="Stavropoulos S."/>
            <person name="Stetson K."/>
            <person name="Stone C."/>
            <person name="Stone S."/>
            <person name="Stubbs M."/>
            <person name="Talamas J."/>
            <person name="Tchuinga P."/>
            <person name="Tenzing P."/>
            <person name="Tesfaye S."/>
            <person name="Theodore J."/>
            <person name="Thoulutsang Y."/>
            <person name="Topham K."/>
            <person name="Towey S."/>
            <person name="Tsamla T."/>
            <person name="Tsomo N."/>
            <person name="Vallee D."/>
            <person name="Vassiliev H."/>
            <person name="Venkataraman V."/>
            <person name="Vinson J."/>
            <person name="Vo A."/>
            <person name="Wade C."/>
            <person name="Wang S."/>
            <person name="Wangchuk T."/>
            <person name="Wangdi T."/>
            <person name="Whittaker C."/>
            <person name="Wilkinson J."/>
            <person name="Wu Y."/>
            <person name="Wyman D."/>
            <person name="Yadav S."/>
            <person name="Yang S."/>
            <person name="Yang X."/>
            <person name="Yeager S."/>
            <person name="Yee E."/>
            <person name="Young G."/>
            <person name="Zainoun J."/>
            <person name="Zembeck L."/>
            <person name="Zimmer A."/>
            <person name="Zody M."/>
            <person name="Lander E."/>
        </authorList>
    </citation>
    <scope>NUCLEOTIDE SEQUENCE [LARGE SCALE GENOMIC DNA]</scope>
</reference>
<organism evidence="2 3">
    <name type="scientific">Ciona savignyi</name>
    <name type="common">Pacific transparent sea squirt</name>
    <dbReference type="NCBI Taxonomy" id="51511"/>
    <lineage>
        <taxon>Eukaryota</taxon>
        <taxon>Metazoa</taxon>
        <taxon>Chordata</taxon>
        <taxon>Tunicata</taxon>
        <taxon>Ascidiacea</taxon>
        <taxon>Phlebobranchia</taxon>
        <taxon>Cionidae</taxon>
        <taxon>Ciona</taxon>
    </lineage>
</organism>
<accession>H2Y794</accession>
<reference evidence="2" key="3">
    <citation type="submission" date="2025-09" db="UniProtKB">
        <authorList>
            <consortium name="Ensembl"/>
        </authorList>
    </citation>
    <scope>IDENTIFICATION</scope>
</reference>
<dbReference type="FunCoup" id="H2Y794">
    <property type="interactions" value="20"/>
</dbReference>
<dbReference type="InterPro" id="IPR029045">
    <property type="entry name" value="ClpP/crotonase-like_dom_sf"/>
</dbReference>
<dbReference type="GO" id="GO:0005829">
    <property type="term" value="C:cytosol"/>
    <property type="evidence" value="ECO:0007669"/>
    <property type="project" value="TreeGrafter"/>
</dbReference>
<sequence length="265" mass="29124">MIHPEGFKGFSSNRVESVLNELPGGSVDLKLADETAHILLNNPSKKNAVTGAMMLELRRCVTEISKWEGKAVVLSGAGGTFCAGSDLNAVRKFGDPQDGLHVCMYMQNTLGLLEQLPMVTVAELKGSAFGGGAEMMMACDFRTMDDSAEICFVQRRLGLIPGWGSATRLVGLVGRQRALEILLSARKVCADDALGMGLVDCLHHNANEWLNEHLHIREIDRNVVENMKRSVSHFEPRSFKHEVELILNVWGALANRRAVEKLITK</sequence>
<evidence type="ECO:0000313" key="3">
    <source>
        <dbReference type="Proteomes" id="UP000007875"/>
    </source>
</evidence>
<dbReference type="GeneTree" id="ENSGT00880000138038"/>
<dbReference type="CDD" id="cd06558">
    <property type="entry name" value="crotonase-like"/>
    <property type="match status" value="1"/>
</dbReference>
<dbReference type="SUPFAM" id="SSF52096">
    <property type="entry name" value="ClpP/crotonase"/>
    <property type="match status" value="1"/>
</dbReference>
<evidence type="ECO:0000256" key="1">
    <source>
        <dbReference type="ARBA" id="ARBA00023239"/>
    </source>
</evidence>
<dbReference type="PANTHER" id="PTHR11941">
    <property type="entry name" value="ENOYL-COA HYDRATASE-RELATED"/>
    <property type="match status" value="1"/>
</dbReference>
<dbReference type="OMA" id="CLSGEMM"/>
<evidence type="ECO:0000313" key="2">
    <source>
        <dbReference type="Ensembl" id="ENSCSAVP00000001192.1"/>
    </source>
</evidence>
<keyword evidence="3" id="KW-1185">Reference proteome</keyword>
<evidence type="ECO:0008006" key="4">
    <source>
        <dbReference type="Google" id="ProtNLM"/>
    </source>
</evidence>
<dbReference type="HOGENOM" id="CLU_009834_7_6_1"/>
<proteinExistence type="predicted"/>